<evidence type="ECO:0000313" key="3">
    <source>
        <dbReference type="EMBL" id="KRL95559.1"/>
    </source>
</evidence>
<dbReference type="Gene3D" id="1.10.10.1400">
    <property type="entry name" value="Terminase, small subunit, N-terminal DNA-binding domain, HTH motif"/>
    <property type="match status" value="1"/>
</dbReference>
<gene>
    <name evidence="3" type="ORF">FD28_GL002531</name>
</gene>
<dbReference type="Gene3D" id="6.10.140.2160">
    <property type="match status" value="1"/>
</dbReference>
<evidence type="ECO:0000313" key="4">
    <source>
        <dbReference type="Proteomes" id="UP000051580"/>
    </source>
</evidence>
<dbReference type="PANTHER" id="PTHR41328:SF2">
    <property type="entry name" value="TERMINASE SMALL SUBUNIT"/>
    <property type="match status" value="1"/>
</dbReference>
<dbReference type="Proteomes" id="UP000051580">
    <property type="component" value="Unassembled WGS sequence"/>
</dbReference>
<reference evidence="3 4" key="1">
    <citation type="journal article" date="2015" name="Genome Announc.">
        <title>Expanding the biotechnology potential of lactobacilli through comparative genomics of 213 strains and associated genera.</title>
        <authorList>
            <person name="Sun Z."/>
            <person name="Harris H.M."/>
            <person name="McCann A."/>
            <person name="Guo C."/>
            <person name="Argimon S."/>
            <person name="Zhang W."/>
            <person name="Yang X."/>
            <person name="Jeffery I.B."/>
            <person name="Cooney J.C."/>
            <person name="Kagawa T.F."/>
            <person name="Liu W."/>
            <person name="Song Y."/>
            <person name="Salvetti E."/>
            <person name="Wrobel A."/>
            <person name="Rasinkangas P."/>
            <person name="Parkhill J."/>
            <person name="Rea M.C."/>
            <person name="O'Sullivan O."/>
            <person name="Ritari J."/>
            <person name="Douillard F.P."/>
            <person name="Paul Ross R."/>
            <person name="Yang R."/>
            <person name="Briner A.E."/>
            <person name="Felis G.E."/>
            <person name="de Vos W.M."/>
            <person name="Barrangou R."/>
            <person name="Klaenhammer T.R."/>
            <person name="Caufield P.W."/>
            <person name="Cui Y."/>
            <person name="Zhang H."/>
            <person name="O'Toole P.W."/>
        </authorList>
    </citation>
    <scope>NUCLEOTIDE SEQUENCE [LARGE SCALE GENOMIC DNA]</scope>
    <source>
        <strain evidence="3 4">DSM 16381</strain>
    </source>
</reference>
<name>A0A0R1UQV6_9LACO</name>
<dbReference type="InterPro" id="IPR052404">
    <property type="entry name" value="SPP1-like_terminase"/>
</dbReference>
<dbReference type="EMBL" id="AZFS01000046">
    <property type="protein sequence ID" value="KRL95559.1"/>
    <property type="molecule type" value="Genomic_DNA"/>
</dbReference>
<evidence type="ECO:0000256" key="2">
    <source>
        <dbReference type="ARBA" id="ARBA00023219"/>
    </source>
</evidence>
<sequence length="144" mass="15904">MQKLTVKQQKFADEYIISGNATQAALNAGYSKKTSYSIGNENLKKPEIILYIERRTKEISESKIADQQEILEYLTATMRGEETESVATAKGIYTDVEVGAKDRVKAAELLGKRLAMWTEKRDVTATIGPVQITDDIPAGSDEDG</sequence>
<accession>A0A0R1UQV6</accession>
<dbReference type="GO" id="GO:0051276">
    <property type="term" value="P:chromosome organization"/>
    <property type="evidence" value="ECO:0007669"/>
    <property type="project" value="InterPro"/>
</dbReference>
<dbReference type="AlphaFoldDB" id="A0A0R1UQV6"/>
<dbReference type="InterPro" id="IPR005335">
    <property type="entry name" value="Terminase_ssu"/>
</dbReference>
<dbReference type="OrthoDB" id="7358785at2"/>
<keyword evidence="1" id="KW-1188">Viral release from host cell</keyword>
<protein>
    <submittedName>
        <fullName evidence="3">Terminase small subunit</fullName>
    </submittedName>
</protein>
<proteinExistence type="predicted"/>
<dbReference type="PANTHER" id="PTHR41328">
    <property type="entry name" value="TERMINASE SMALL SUBUNIT-RELATED"/>
    <property type="match status" value="1"/>
</dbReference>
<keyword evidence="2" id="KW-0231">Viral genome packaging</keyword>
<dbReference type="RefSeq" id="WP_057733347.1">
    <property type="nucleotide sequence ID" value="NZ_AZFS01000046.1"/>
</dbReference>
<organism evidence="3 4">
    <name type="scientific">Levilactobacillus hammesii DSM 16381</name>
    <dbReference type="NCBI Taxonomy" id="1423753"/>
    <lineage>
        <taxon>Bacteria</taxon>
        <taxon>Bacillati</taxon>
        <taxon>Bacillota</taxon>
        <taxon>Bacilli</taxon>
        <taxon>Lactobacillales</taxon>
        <taxon>Lactobacillaceae</taxon>
        <taxon>Levilactobacillus</taxon>
    </lineage>
</organism>
<comment type="caution">
    <text evidence="3">The sequence shown here is derived from an EMBL/GenBank/DDBJ whole genome shotgun (WGS) entry which is preliminary data.</text>
</comment>
<dbReference type="InterPro" id="IPR038713">
    <property type="entry name" value="Terminase_Gp1_N_sf"/>
</dbReference>
<dbReference type="Pfam" id="PF03592">
    <property type="entry name" value="Terminase_2"/>
    <property type="match status" value="1"/>
</dbReference>
<evidence type="ECO:0000256" key="1">
    <source>
        <dbReference type="ARBA" id="ARBA00022612"/>
    </source>
</evidence>
<dbReference type="STRING" id="1423753.FD28_GL002531"/>
<keyword evidence="4" id="KW-1185">Reference proteome</keyword>
<dbReference type="PATRIC" id="fig|1423753.3.peg.2657"/>